<name>A0A6A6H872_VIRVR</name>
<feature type="compositionally biased region" description="Polar residues" evidence="3">
    <location>
        <begin position="10"/>
        <end position="20"/>
    </location>
</feature>
<keyword evidence="1 2" id="KW-0694">RNA-binding</keyword>
<evidence type="ECO:0000259" key="4">
    <source>
        <dbReference type="PROSITE" id="PS50102"/>
    </source>
</evidence>
<feature type="compositionally biased region" description="Low complexity" evidence="3">
    <location>
        <begin position="82"/>
        <end position="100"/>
    </location>
</feature>
<feature type="region of interest" description="Disordered" evidence="3">
    <location>
        <begin position="179"/>
        <end position="215"/>
    </location>
</feature>
<protein>
    <submittedName>
        <fullName evidence="5">RNA-binding domain-containing protein</fullName>
    </submittedName>
</protein>
<dbReference type="PANTHER" id="PTHR47640:SF11">
    <property type="entry name" value="RNA-BINDING PROTEIN 42"/>
    <property type="match status" value="1"/>
</dbReference>
<dbReference type="InterPro" id="IPR050825">
    <property type="entry name" value="RBM42_RBP45_47-like"/>
</dbReference>
<dbReference type="InterPro" id="IPR012677">
    <property type="entry name" value="Nucleotide-bd_a/b_plait_sf"/>
</dbReference>
<sequence length="397" mass="41176">MAYPPPPGLKNSQSGSKSSTPQPHPSLPARPPPPANSPSSFAPSFPNSGTSAAAGTKKHGNNGGSFNSGSFTGFKPRTVNNAYPSPSASSSAPSPGYSASQTAYPGAGYQESQYHQSYYPQQDYTQPTPPQMVNPFPLPGQESSSGAGRGRGFGGSGTYDPDYEAQIAQWQSAYATKDDASASKGAGRGRTDGSVSVGNANRVPLGSGNPSSAQLSTNEVNAAVNSDTGVASVVAGADGRQKTVVRSGGGRTWQDPTLLEWDPAHFRFFVGNLAGEVTDDSLLKAFSKYPSLVKAKVVRDKRTTKSEGYGFVSFSDGDDFFRAAKEMQGKYIGSHPVLIRRSTTEIKAVNPNSKKNNGKGGRRGKDHKRGGGSGGNGVSAAGVSKQTKTKGGLKILG</sequence>
<dbReference type="SMART" id="SM00360">
    <property type="entry name" value="RRM"/>
    <property type="match status" value="1"/>
</dbReference>
<feature type="compositionally biased region" description="Low complexity" evidence="3">
    <location>
        <begin position="64"/>
        <end position="74"/>
    </location>
</feature>
<evidence type="ECO:0000256" key="2">
    <source>
        <dbReference type="PROSITE-ProRule" id="PRU00176"/>
    </source>
</evidence>
<dbReference type="AlphaFoldDB" id="A0A6A6H872"/>
<evidence type="ECO:0000256" key="1">
    <source>
        <dbReference type="ARBA" id="ARBA00022884"/>
    </source>
</evidence>
<dbReference type="CDD" id="cd12383">
    <property type="entry name" value="RRM_RBM42"/>
    <property type="match status" value="1"/>
</dbReference>
<feature type="compositionally biased region" description="Basic residues" evidence="3">
    <location>
        <begin position="356"/>
        <end position="370"/>
    </location>
</feature>
<dbReference type="SUPFAM" id="SSF54928">
    <property type="entry name" value="RNA-binding domain, RBD"/>
    <property type="match status" value="1"/>
</dbReference>
<dbReference type="EMBL" id="ML991800">
    <property type="protein sequence ID" value="KAF2234245.1"/>
    <property type="molecule type" value="Genomic_DNA"/>
</dbReference>
<evidence type="ECO:0000313" key="5">
    <source>
        <dbReference type="EMBL" id="KAF2234245.1"/>
    </source>
</evidence>
<dbReference type="InterPro" id="IPR000504">
    <property type="entry name" value="RRM_dom"/>
</dbReference>
<feature type="domain" description="RRM" evidence="4">
    <location>
        <begin position="266"/>
        <end position="344"/>
    </location>
</feature>
<reference evidence="5" key="1">
    <citation type="journal article" date="2020" name="Stud. Mycol.">
        <title>101 Dothideomycetes genomes: a test case for predicting lifestyles and emergence of pathogens.</title>
        <authorList>
            <person name="Haridas S."/>
            <person name="Albert R."/>
            <person name="Binder M."/>
            <person name="Bloem J."/>
            <person name="Labutti K."/>
            <person name="Salamov A."/>
            <person name="Andreopoulos B."/>
            <person name="Baker S."/>
            <person name="Barry K."/>
            <person name="Bills G."/>
            <person name="Bluhm B."/>
            <person name="Cannon C."/>
            <person name="Castanera R."/>
            <person name="Culley D."/>
            <person name="Daum C."/>
            <person name="Ezra D."/>
            <person name="Gonzalez J."/>
            <person name="Henrissat B."/>
            <person name="Kuo A."/>
            <person name="Liang C."/>
            <person name="Lipzen A."/>
            <person name="Lutzoni F."/>
            <person name="Magnuson J."/>
            <person name="Mondo S."/>
            <person name="Nolan M."/>
            <person name="Ohm R."/>
            <person name="Pangilinan J."/>
            <person name="Park H.-J."/>
            <person name="Ramirez L."/>
            <person name="Alfaro M."/>
            <person name="Sun H."/>
            <person name="Tritt A."/>
            <person name="Yoshinaga Y."/>
            <person name="Zwiers L.-H."/>
            <person name="Turgeon B."/>
            <person name="Goodwin S."/>
            <person name="Spatafora J."/>
            <person name="Crous P."/>
            <person name="Grigoriev I."/>
        </authorList>
    </citation>
    <scope>NUCLEOTIDE SEQUENCE</scope>
    <source>
        <strain evidence="5">Tuck. ex Michener</strain>
    </source>
</reference>
<dbReference type="InterPro" id="IPR034215">
    <property type="entry name" value="RBM42_RRM"/>
</dbReference>
<feature type="region of interest" description="Disordered" evidence="3">
    <location>
        <begin position="343"/>
        <end position="397"/>
    </location>
</feature>
<feature type="region of interest" description="Disordered" evidence="3">
    <location>
        <begin position="1"/>
        <end position="161"/>
    </location>
</feature>
<dbReference type="Pfam" id="PF00076">
    <property type="entry name" value="RRM_1"/>
    <property type="match status" value="1"/>
</dbReference>
<dbReference type="Gene3D" id="3.30.70.330">
    <property type="match status" value="1"/>
</dbReference>
<feature type="compositionally biased region" description="Gly residues" evidence="3">
    <location>
        <begin position="147"/>
        <end position="157"/>
    </location>
</feature>
<keyword evidence="6" id="KW-1185">Reference proteome</keyword>
<feature type="compositionally biased region" description="Pro residues" evidence="3">
    <location>
        <begin position="127"/>
        <end position="138"/>
    </location>
</feature>
<evidence type="ECO:0000256" key="3">
    <source>
        <dbReference type="SAM" id="MobiDB-lite"/>
    </source>
</evidence>
<accession>A0A6A6H872</accession>
<feature type="compositionally biased region" description="Pro residues" evidence="3">
    <location>
        <begin position="22"/>
        <end position="36"/>
    </location>
</feature>
<dbReference type="InterPro" id="IPR035979">
    <property type="entry name" value="RBD_domain_sf"/>
</dbReference>
<gene>
    <name evidence="5" type="ORF">EV356DRAFT_502584</name>
</gene>
<feature type="compositionally biased region" description="Low complexity" evidence="3">
    <location>
        <begin position="37"/>
        <end position="48"/>
    </location>
</feature>
<proteinExistence type="predicted"/>
<organism evidence="5 6">
    <name type="scientific">Viridothelium virens</name>
    <name type="common">Speckled blister lichen</name>
    <name type="synonym">Trypethelium virens</name>
    <dbReference type="NCBI Taxonomy" id="1048519"/>
    <lineage>
        <taxon>Eukaryota</taxon>
        <taxon>Fungi</taxon>
        <taxon>Dikarya</taxon>
        <taxon>Ascomycota</taxon>
        <taxon>Pezizomycotina</taxon>
        <taxon>Dothideomycetes</taxon>
        <taxon>Dothideomycetes incertae sedis</taxon>
        <taxon>Trypetheliales</taxon>
        <taxon>Trypetheliaceae</taxon>
        <taxon>Viridothelium</taxon>
    </lineage>
</organism>
<dbReference type="OrthoDB" id="1749473at2759"/>
<dbReference type="Proteomes" id="UP000800092">
    <property type="component" value="Unassembled WGS sequence"/>
</dbReference>
<dbReference type="PROSITE" id="PS50102">
    <property type="entry name" value="RRM"/>
    <property type="match status" value="1"/>
</dbReference>
<dbReference type="PANTHER" id="PTHR47640">
    <property type="entry name" value="TRNA SELENOCYSTEINE 1-ASSOCIATED PROTEIN 1-RELATED-RELATED"/>
    <property type="match status" value="1"/>
</dbReference>
<evidence type="ECO:0000313" key="6">
    <source>
        <dbReference type="Proteomes" id="UP000800092"/>
    </source>
</evidence>
<dbReference type="GO" id="GO:0003729">
    <property type="term" value="F:mRNA binding"/>
    <property type="evidence" value="ECO:0007669"/>
    <property type="project" value="InterPro"/>
</dbReference>